<dbReference type="EMBL" id="ON813014">
    <property type="protein sequence ID" value="WAK77965.1"/>
    <property type="molecule type" value="Genomic_RNA"/>
</dbReference>
<protein>
    <submittedName>
        <fullName evidence="1">Uncharacterized protein</fullName>
    </submittedName>
</protein>
<accession>A0A9E8YXB7</accession>
<reference evidence="1" key="1">
    <citation type="submission" date="2022-06" db="EMBL/GenBank/DDBJ databases">
        <authorList>
            <person name="Cao W."/>
            <person name="Jia N."/>
            <person name="Lam T.T.-Y."/>
            <person name="Ni X."/>
            <person name="Liu J."/>
        </authorList>
    </citation>
    <scope>NUCLEOTIDE SEQUENCE</scope>
    <source>
        <strain evidence="1">TIGMIC_4</strain>
    </source>
</reference>
<sequence length="126" mass="14507">MRPSRLDHTCPTSSRWVWYDTKVVEKRSVSFIFLKMRIPMKKREPTSVWHFGVSHSCAGPRRGKVVWDSHHLRSGRPARLVAMSIPEVLPSPPSRFLAFAGLRPNKGVGPLRRVVERGNRRALWLV</sequence>
<organism evidence="1">
    <name type="scientific">Plasmopara viticola lesion associated ourmia-like virus 35</name>
    <dbReference type="NCBI Taxonomy" id="2686504"/>
    <lineage>
        <taxon>Viruses</taxon>
        <taxon>Riboviria</taxon>
        <taxon>Orthornavirae</taxon>
        <taxon>Lenarviricota</taxon>
        <taxon>Miaviricetes</taxon>
        <taxon>Ourlivirales</taxon>
        <taxon>Botourmiaviridae</taxon>
        <taxon>Betascleroulivirus</taxon>
        <taxon>Betascleroulivirus betaplasmoparae</taxon>
    </lineage>
</organism>
<evidence type="ECO:0000313" key="1">
    <source>
        <dbReference type="EMBL" id="WAK77965.1"/>
    </source>
</evidence>
<name>A0A9E8YXB7_9VIRU</name>
<proteinExistence type="predicted"/>